<feature type="compositionally biased region" description="Polar residues" evidence="2">
    <location>
        <begin position="28"/>
        <end position="38"/>
    </location>
</feature>
<evidence type="ECO:0008006" key="5">
    <source>
        <dbReference type="Google" id="ProtNLM"/>
    </source>
</evidence>
<feature type="coiled-coil region" evidence="1">
    <location>
        <begin position="239"/>
        <end position="280"/>
    </location>
</feature>
<dbReference type="Proteomes" id="UP000054007">
    <property type="component" value="Unassembled WGS sequence"/>
</dbReference>
<protein>
    <recommendedName>
        <fullName evidence="5">DNA binding protein Ncp1</fullName>
    </recommendedName>
</protein>
<dbReference type="OrthoDB" id="3267800at2759"/>
<proteinExistence type="predicted"/>
<feature type="region of interest" description="Disordered" evidence="2">
    <location>
        <begin position="1"/>
        <end position="145"/>
    </location>
</feature>
<evidence type="ECO:0000313" key="3">
    <source>
        <dbReference type="EMBL" id="KIY67255.1"/>
    </source>
</evidence>
<reference evidence="3 4" key="1">
    <citation type="journal article" date="2015" name="Fungal Genet. Biol.">
        <title>Evolution of novel wood decay mechanisms in Agaricales revealed by the genome sequences of Fistulina hepatica and Cylindrobasidium torrendii.</title>
        <authorList>
            <person name="Floudas D."/>
            <person name="Held B.W."/>
            <person name="Riley R."/>
            <person name="Nagy L.G."/>
            <person name="Koehler G."/>
            <person name="Ransdell A.S."/>
            <person name="Younus H."/>
            <person name="Chow J."/>
            <person name="Chiniquy J."/>
            <person name="Lipzen A."/>
            <person name="Tritt A."/>
            <person name="Sun H."/>
            <person name="Haridas S."/>
            <person name="LaButti K."/>
            <person name="Ohm R.A."/>
            <person name="Kues U."/>
            <person name="Blanchette R.A."/>
            <person name="Grigoriev I.V."/>
            <person name="Minto R.E."/>
            <person name="Hibbett D.S."/>
        </authorList>
    </citation>
    <scope>NUCLEOTIDE SEQUENCE [LARGE SCALE GENOMIC DNA]</scope>
    <source>
        <strain evidence="3 4">FP15055 ss-10</strain>
    </source>
</reference>
<keyword evidence="1" id="KW-0175">Coiled coil</keyword>
<evidence type="ECO:0000256" key="2">
    <source>
        <dbReference type="SAM" id="MobiDB-lite"/>
    </source>
</evidence>
<name>A0A0D7BAL1_9AGAR</name>
<evidence type="ECO:0000313" key="4">
    <source>
        <dbReference type="Proteomes" id="UP000054007"/>
    </source>
</evidence>
<evidence type="ECO:0000256" key="1">
    <source>
        <dbReference type="SAM" id="Coils"/>
    </source>
</evidence>
<organism evidence="3 4">
    <name type="scientific">Cylindrobasidium torrendii FP15055 ss-10</name>
    <dbReference type="NCBI Taxonomy" id="1314674"/>
    <lineage>
        <taxon>Eukaryota</taxon>
        <taxon>Fungi</taxon>
        <taxon>Dikarya</taxon>
        <taxon>Basidiomycota</taxon>
        <taxon>Agaricomycotina</taxon>
        <taxon>Agaricomycetes</taxon>
        <taxon>Agaricomycetidae</taxon>
        <taxon>Agaricales</taxon>
        <taxon>Marasmiineae</taxon>
        <taxon>Physalacriaceae</taxon>
        <taxon>Cylindrobasidium</taxon>
    </lineage>
</organism>
<accession>A0A0D7BAL1</accession>
<dbReference type="AlphaFoldDB" id="A0A0D7BAL1"/>
<feature type="compositionally biased region" description="Low complexity" evidence="2">
    <location>
        <begin position="82"/>
        <end position="92"/>
    </location>
</feature>
<gene>
    <name evidence="3" type="ORF">CYLTODRAFT_422665</name>
</gene>
<sequence length="308" mass="32706">MSVARTSPDLDKPVHNDVAPTGEPTPSGPSDTNVQIENSPVAIHPNGSEGWLPAADAGDGEEPSAIGSPKTSVLRRNTLVNRAPSRAASTRSRGSHSRTQSIGGVSLGRKSVFSNADGRPVSGSTFINGAGTTGPSASAEADESLAERAATADGVLSAKQQSRIKKNEVKDGRRLSKVIKMEGKVERQALGLAIRELGELQKIQKDAVKREEKAHTGHMKTISAYQKCEEAFLAARAALETAQAQMNAASETLDVARSNALEATEAMQEKSQEIDALRTMNGVDAREREVKLVELSGKSQKTKKGWFN</sequence>
<dbReference type="EMBL" id="KN880530">
    <property type="protein sequence ID" value="KIY67255.1"/>
    <property type="molecule type" value="Genomic_DNA"/>
</dbReference>
<feature type="compositionally biased region" description="Polar residues" evidence="2">
    <location>
        <begin position="69"/>
        <end position="80"/>
    </location>
</feature>
<keyword evidence="4" id="KW-1185">Reference proteome</keyword>